<feature type="chain" id="PRO_5003083867" evidence="1">
    <location>
        <begin position="27"/>
        <end position="193"/>
    </location>
</feature>
<evidence type="ECO:0000313" key="2">
    <source>
        <dbReference type="EMBL" id="EFE27869.1"/>
    </source>
</evidence>
<dbReference type="RefSeq" id="WP_014262439.1">
    <property type="nucleotide sequence ID" value="NC_016630.1"/>
</dbReference>
<dbReference type="AlphaFoldDB" id="D6GTR2"/>
<sequence length="193" mass="20978">MSKVKKFMSLFLVTVVVSSMFSVVFANDMNNRNTLTNEELVRLLREAKGGEVENSGQSAIAIGVIGGKDDGKEKIAAMAMGEIGKESERTDGLATVQVLSDRFLDDYLGLSFEVSSTVSSKLVGTATITAYHSLNGRILSKTQVTSTDNLNQKFFMWVGNSDKVKIKMSGAFVTVDGGQTYPLSIYESFDVCR</sequence>
<evidence type="ECO:0000256" key="1">
    <source>
        <dbReference type="SAM" id="SignalP"/>
    </source>
</evidence>
<dbReference type="KEGG" id="faa:HMPREF0389_01501"/>
<organism evidence="2 3">
    <name type="scientific">Filifactor alocis (strain ATCC 35896 / CCUG 47790 / D40 B5)</name>
    <name type="common">Fusobacterium alocis</name>
    <dbReference type="NCBI Taxonomy" id="546269"/>
    <lineage>
        <taxon>Bacteria</taxon>
        <taxon>Bacillati</taxon>
        <taxon>Bacillota</taxon>
        <taxon>Clostridia</taxon>
        <taxon>Peptostreptococcales</taxon>
        <taxon>Filifactoraceae</taxon>
        <taxon>Filifactor</taxon>
    </lineage>
</organism>
<gene>
    <name evidence="2" type="ordered locus">HMPREF0389_01501</name>
</gene>
<feature type="signal peptide" evidence="1">
    <location>
        <begin position="1"/>
        <end position="26"/>
    </location>
</feature>
<reference evidence="3" key="1">
    <citation type="submission" date="2010-12" db="EMBL/GenBank/DDBJ databases">
        <title>The genome sequence of Filifactor alocis strain ATCC 35896.</title>
        <authorList>
            <consortium name="The Broad Institute Genome Sequencing Platform"/>
            <person name="Ward D."/>
            <person name="Earl A."/>
            <person name="Feldgarden M."/>
            <person name="Young S.K."/>
            <person name="Gargeya S."/>
            <person name="Zeng Q."/>
            <person name="Alvarado L."/>
            <person name="Berlin A."/>
            <person name="Bochicchio J."/>
            <person name="Chapman S.B."/>
            <person name="Chen Z."/>
            <person name="Freedman E."/>
            <person name="Gellesch M."/>
            <person name="Goldberg J."/>
            <person name="Griggs A."/>
            <person name="Gujja S."/>
            <person name="Heilman E."/>
            <person name="Heiman D."/>
            <person name="Howarth C."/>
            <person name="Mehta T."/>
            <person name="Neiman D."/>
            <person name="Pearson M."/>
            <person name="Roberts A."/>
            <person name="Saif S."/>
            <person name="Shea T."/>
            <person name="Shenoy N."/>
            <person name="Sisk P."/>
            <person name="Stolte C."/>
            <person name="Sykes S."/>
            <person name="White J."/>
            <person name="Yandava C."/>
            <person name="Izard J."/>
            <person name="Blanton J.M."/>
            <person name="Baranova O.V."/>
            <person name="Tanner A.C."/>
            <person name="Dewhirst F.E."/>
            <person name="Haas B."/>
            <person name="Nusbaum C."/>
            <person name="Birren B."/>
        </authorList>
    </citation>
    <scope>NUCLEOTIDE SEQUENCE [LARGE SCALE GENOMIC DNA]</scope>
    <source>
        <strain evidence="3">ATCC 35896 / D40 B5</strain>
    </source>
</reference>
<dbReference type="EMBL" id="CP002390">
    <property type="protein sequence ID" value="EFE27869.1"/>
    <property type="molecule type" value="Genomic_DNA"/>
</dbReference>
<accession>D6GTR2</accession>
<dbReference type="Proteomes" id="UP000007468">
    <property type="component" value="Chromosome"/>
</dbReference>
<dbReference type="STRING" id="546269.HMPREF0389_01501"/>
<keyword evidence="3" id="KW-1185">Reference proteome</keyword>
<evidence type="ECO:0000313" key="3">
    <source>
        <dbReference type="Proteomes" id="UP000007468"/>
    </source>
</evidence>
<protein>
    <submittedName>
        <fullName evidence="2">Uncharacterized protein</fullName>
    </submittedName>
</protein>
<keyword evidence="1" id="KW-0732">Signal</keyword>
<proteinExistence type="predicted"/>
<name>D6GTR2_FILAD</name>